<name>A0A8S3YUQ7_9EUPU</name>
<dbReference type="Proteomes" id="UP000678393">
    <property type="component" value="Unassembled WGS sequence"/>
</dbReference>
<organism evidence="2 3">
    <name type="scientific">Candidula unifasciata</name>
    <dbReference type="NCBI Taxonomy" id="100452"/>
    <lineage>
        <taxon>Eukaryota</taxon>
        <taxon>Metazoa</taxon>
        <taxon>Spiralia</taxon>
        <taxon>Lophotrochozoa</taxon>
        <taxon>Mollusca</taxon>
        <taxon>Gastropoda</taxon>
        <taxon>Heterobranchia</taxon>
        <taxon>Euthyneura</taxon>
        <taxon>Panpulmonata</taxon>
        <taxon>Eupulmonata</taxon>
        <taxon>Stylommatophora</taxon>
        <taxon>Helicina</taxon>
        <taxon>Helicoidea</taxon>
        <taxon>Geomitridae</taxon>
        <taxon>Candidula</taxon>
    </lineage>
</organism>
<dbReference type="AlphaFoldDB" id="A0A8S3YUQ7"/>
<evidence type="ECO:0000313" key="2">
    <source>
        <dbReference type="EMBL" id="CAG5118026.1"/>
    </source>
</evidence>
<evidence type="ECO:0000313" key="3">
    <source>
        <dbReference type="Proteomes" id="UP000678393"/>
    </source>
</evidence>
<dbReference type="FunFam" id="2.60.40.150:FF:000099">
    <property type="entry name" value="Copine 3"/>
    <property type="match status" value="1"/>
</dbReference>
<dbReference type="PANTHER" id="PTHR10857:SF106">
    <property type="entry name" value="C2 DOMAIN-CONTAINING PROTEIN"/>
    <property type="match status" value="1"/>
</dbReference>
<dbReference type="PANTHER" id="PTHR10857">
    <property type="entry name" value="COPINE"/>
    <property type="match status" value="1"/>
</dbReference>
<dbReference type="SUPFAM" id="SSF49562">
    <property type="entry name" value="C2 domain (Calcium/lipid-binding domain, CaLB)"/>
    <property type="match status" value="2"/>
</dbReference>
<dbReference type="Pfam" id="PF00168">
    <property type="entry name" value="C2"/>
    <property type="match status" value="2"/>
</dbReference>
<dbReference type="CDD" id="cd04048">
    <property type="entry name" value="C2A_Copine"/>
    <property type="match status" value="1"/>
</dbReference>
<dbReference type="SMART" id="SM00239">
    <property type="entry name" value="C2"/>
    <property type="match status" value="2"/>
</dbReference>
<proteinExistence type="predicted"/>
<feature type="non-terminal residue" evidence="2">
    <location>
        <position position="1"/>
    </location>
</feature>
<feature type="domain" description="C2" evidence="1">
    <location>
        <begin position="1"/>
        <end position="127"/>
    </location>
</feature>
<dbReference type="Pfam" id="PF07002">
    <property type="entry name" value="Copine"/>
    <property type="match status" value="1"/>
</dbReference>
<dbReference type="InterPro" id="IPR045052">
    <property type="entry name" value="Copine"/>
</dbReference>
<dbReference type="CDD" id="cd04047">
    <property type="entry name" value="C2B_Copine"/>
    <property type="match status" value="1"/>
</dbReference>
<dbReference type="GO" id="GO:0005544">
    <property type="term" value="F:calcium-dependent phospholipid binding"/>
    <property type="evidence" value="ECO:0007669"/>
    <property type="project" value="InterPro"/>
</dbReference>
<dbReference type="InterPro" id="IPR000008">
    <property type="entry name" value="C2_dom"/>
</dbReference>
<dbReference type="Gene3D" id="2.60.40.150">
    <property type="entry name" value="C2 domain"/>
    <property type="match status" value="2"/>
</dbReference>
<dbReference type="OrthoDB" id="5855668at2759"/>
<feature type="domain" description="C2" evidence="1">
    <location>
        <begin position="129"/>
        <end position="248"/>
    </location>
</feature>
<gene>
    <name evidence="2" type="ORF">CUNI_LOCUS3584</name>
</gene>
<keyword evidence="3" id="KW-1185">Reference proteome</keyword>
<dbReference type="GO" id="GO:0005886">
    <property type="term" value="C:plasma membrane"/>
    <property type="evidence" value="ECO:0007669"/>
    <property type="project" value="TreeGrafter"/>
</dbReference>
<dbReference type="EMBL" id="CAJHNH020000491">
    <property type="protein sequence ID" value="CAG5118026.1"/>
    <property type="molecule type" value="Genomic_DNA"/>
</dbReference>
<dbReference type="InterPro" id="IPR037768">
    <property type="entry name" value="C2B_Copine"/>
</dbReference>
<evidence type="ECO:0000259" key="1">
    <source>
        <dbReference type="PROSITE" id="PS50004"/>
    </source>
</evidence>
<accession>A0A8S3YUQ7</accession>
<dbReference type="InterPro" id="IPR035892">
    <property type="entry name" value="C2_domain_sf"/>
</dbReference>
<protein>
    <recommendedName>
        <fullName evidence="1">C2 domain-containing protein</fullName>
    </recommendedName>
</protein>
<dbReference type="PROSITE" id="PS50004">
    <property type="entry name" value="C2"/>
    <property type="match status" value="2"/>
</dbReference>
<reference evidence="2" key="1">
    <citation type="submission" date="2021-04" db="EMBL/GenBank/DDBJ databases">
        <authorList>
            <consortium name="Molecular Ecology Group"/>
        </authorList>
    </citation>
    <scope>NUCLEOTIDE SEQUENCE</scope>
</reference>
<dbReference type="InterPro" id="IPR010734">
    <property type="entry name" value="Copine_C"/>
</dbReference>
<comment type="caution">
    <text evidence="2">The sequence shown here is derived from an EMBL/GenBank/DDBJ whole genome shotgun (WGS) entry which is preliminary data.</text>
</comment>
<dbReference type="GO" id="GO:0071277">
    <property type="term" value="P:cellular response to calcium ion"/>
    <property type="evidence" value="ECO:0007669"/>
    <property type="project" value="TreeGrafter"/>
</dbReference>
<sequence>MATPGAFRPGTAAIPSSQVEISVSCRNLANLDILSKSDPMVVMYTLDIKTQKFLEYGRTETIQNDLNPEFAKKFVIDYFFEEAQRLRFEVYDIDSQSRNLKDHDFIGFVELTLGEIVGTTGGAVLKRLRAEEVSSCKEIASIHMKGTGLDQKNWWGLFGKSDPFLTFSRANEDNSYTVVHRTEHILSTLNPDWKPFTIPLRTLCCGDYDRSIKIECHDWNASGSHELIGSFITNVRELHSGETKVFELHNPKIKRKKPCGRIHVLSFHIEMQKTFIDYIRGGMQMNFTVAIDFTASNGNPQSPTSLHYNNPYQLNQYAAAITAVGEIIQDYDSDKMFPALGFGARMPDGTVSHEFALNFQPDNPFCSGVDGILAAYYHAINNVQLYGPTNFAPVINHVA</sequence>